<dbReference type="PANTHER" id="PTHR47505">
    <property type="entry name" value="DNA UTILIZATION PROTEIN YHGH"/>
    <property type="match status" value="1"/>
</dbReference>
<dbReference type="InterPro" id="IPR000836">
    <property type="entry name" value="PRTase_dom"/>
</dbReference>
<reference evidence="2 3" key="1">
    <citation type="submission" date="2016-04" db="EMBL/GenBank/DDBJ databases">
        <title>ATOL: Assembling a taxonomically balanced genome-scale reconstruction of the evolutionary history of the Enterobacteriaceae.</title>
        <authorList>
            <person name="Plunkett G.III."/>
            <person name="Neeno-Eckwall E.C."/>
            <person name="Glasner J.D."/>
            <person name="Perna N.T."/>
        </authorList>
    </citation>
    <scope>NUCLEOTIDE SEQUENCE [LARGE SCALE GENOMIC DNA]</scope>
    <source>
        <strain evidence="2 3">ATCC 19692</strain>
    </source>
</reference>
<dbReference type="InterPro" id="IPR029057">
    <property type="entry name" value="PRTase-like"/>
</dbReference>
<keyword evidence="2" id="KW-0808">Transferase</keyword>
<evidence type="ECO:0000313" key="2">
    <source>
        <dbReference type="EMBL" id="OAT30357.1"/>
    </source>
</evidence>
<evidence type="ECO:0000256" key="1">
    <source>
        <dbReference type="ARBA" id="ARBA00008007"/>
    </source>
</evidence>
<keyword evidence="2" id="KW-0328">Glycosyltransferase</keyword>
<dbReference type="PANTHER" id="PTHR47505:SF1">
    <property type="entry name" value="DNA UTILIZATION PROTEIN YHGH"/>
    <property type="match status" value="1"/>
</dbReference>
<dbReference type="SUPFAM" id="SSF53271">
    <property type="entry name" value="PRTase-like"/>
    <property type="match status" value="1"/>
</dbReference>
<comment type="caution">
    <text evidence="2">The sequence shown here is derived from an EMBL/GenBank/DDBJ whole genome shotgun (WGS) entry which is preliminary data.</text>
</comment>
<gene>
    <name evidence="2" type="ORF">M983_1523</name>
</gene>
<protein>
    <submittedName>
        <fullName evidence="2">Phosphoribosyltransferase family protein</fullName>
    </submittedName>
</protein>
<dbReference type="EMBL" id="LXEN01000070">
    <property type="protein sequence ID" value="OAT30357.1"/>
    <property type="molecule type" value="Genomic_DNA"/>
</dbReference>
<dbReference type="AlphaFoldDB" id="A0A198FZ56"/>
<dbReference type="PATRIC" id="fig|1354337.4.peg.1559"/>
<keyword evidence="3" id="KW-1185">Reference proteome</keyword>
<dbReference type="STRING" id="1354337.M983_1523"/>
<dbReference type="Proteomes" id="UP000094023">
    <property type="component" value="Unassembled WGS sequence"/>
</dbReference>
<accession>A0A198FZ56</accession>
<dbReference type="InterPro" id="IPR051910">
    <property type="entry name" value="ComF/GntX_DNA_util-trans"/>
</dbReference>
<dbReference type="OrthoDB" id="9793412at2"/>
<dbReference type="RefSeq" id="WP_157091940.1">
    <property type="nucleotide sequence ID" value="NZ_LXEN01000070.1"/>
</dbReference>
<proteinExistence type="inferred from homology"/>
<dbReference type="Gene3D" id="3.40.50.2020">
    <property type="match status" value="1"/>
</dbReference>
<dbReference type="NCBIfam" id="NF008616">
    <property type="entry name" value="PRK11595.1"/>
    <property type="match status" value="1"/>
</dbReference>
<organism evidence="2 3">
    <name type="scientific">Proteus myxofaciens ATCC 19692</name>
    <dbReference type="NCBI Taxonomy" id="1354337"/>
    <lineage>
        <taxon>Bacteria</taxon>
        <taxon>Pseudomonadati</taxon>
        <taxon>Pseudomonadota</taxon>
        <taxon>Gammaproteobacteria</taxon>
        <taxon>Enterobacterales</taxon>
        <taxon>Morganellaceae</taxon>
        <taxon>Proteus</taxon>
    </lineage>
</organism>
<sequence length="230" mass="26512">MLITVTSYCWLCRQPLHYDTKGICSSCLRHLPKQYSRCPGCLYPSSYPMLLCGKCLRSPPRWKQMLTVTDYCSPLNKLLHLYKYHSRPQIAVCLARLFLLRWLTHRRENLVCKPDRIISVPLHQRRRWSRGFDQVNAIAKPLARWLNCAYQPDALIRTRATLVQSHLSAKERQQNLKNAFMLNNSVSVSGRNLALFDDVITTGATLNAIVPLLFRAGARSVEVWAICRTL</sequence>
<dbReference type="GO" id="GO:0016757">
    <property type="term" value="F:glycosyltransferase activity"/>
    <property type="evidence" value="ECO:0007669"/>
    <property type="project" value="UniProtKB-KW"/>
</dbReference>
<evidence type="ECO:0000313" key="3">
    <source>
        <dbReference type="Proteomes" id="UP000094023"/>
    </source>
</evidence>
<comment type="similarity">
    <text evidence="1">Belongs to the ComF/GntX family.</text>
</comment>
<name>A0A198FZ56_9GAMM</name>
<dbReference type="CDD" id="cd06223">
    <property type="entry name" value="PRTases_typeI"/>
    <property type="match status" value="1"/>
</dbReference>